<dbReference type="AlphaFoldDB" id="A0A0B0MTM7"/>
<dbReference type="EMBL" id="JRRC01299212">
    <property type="protein sequence ID" value="KHG02814.1"/>
    <property type="molecule type" value="Genomic_DNA"/>
</dbReference>
<evidence type="ECO:0000313" key="2">
    <source>
        <dbReference type="Proteomes" id="UP000032142"/>
    </source>
</evidence>
<sequence length="26" mass="2866">MVALTSVCQAVWLNTQACDWPCNPSQ</sequence>
<name>A0A0B0MTM7_GOSAR</name>
<protein>
    <submittedName>
        <fullName evidence="1">Uncharacterized protein</fullName>
    </submittedName>
</protein>
<keyword evidence="2" id="KW-1185">Reference proteome</keyword>
<proteinExistence type="predicted"/>
<gene>
    <name evidence="1" type="ORF">F383_24116</name>
</gene>
<accession>A0A0B0MTM7</accession>
<dbReference type="Proteomes" id="UP000032142">
    <property type="component" value="Unassembled WGS sequence"/>
</dbReference>
<organism evidence="1 2">
    <name type="scientific">Gossypium arboreum</name>
    <name type="common">Tree cotton</name>
    <name type="synonym">Gossypium nanking</name>
    <dbReference type="NCBI Taxonomy" id="29729"/>
    <lineage>
        <taxon>Eukaryota</taxon>
        <taxon>Viridiplantae</taxon>
        <taxon>Streptophyta</taxon>
        <taxon>Embryophyta</taxon>
        <taxon>Tracheophyta</taxon>
        <taxon>Spermatophyta</taxon>
        <taxon>Magnoliopsida</taxon>
        <taxon>eudicotyledons</taxon>
        <taxon>Gunneridae</taxon>
        <taxon>Pentapetalae</taxon>
        <taxon>rosids</taxon>
        <taxon>malvids</taxon>
        <taxon>Malvales</taxon>
        <taxon>Malvaceae</taxon>
        <taxon>Malvoideae</taxon>
        <taxon>Gossypium</taxon>
    </lineage>
</organism>
<evidence type="ECO:0000313" key="1">
    <source>
        <dbReference type="EMBL" id="KHG02814.1"/>
    </source>
</evidence>
<comment type="caution">
    <text evidence="1">The sequence shown here is derived from an EMBL/GenBank/DDBJ whole genome shotgun (WGS) entry which is preliminary data.</text>
</comment>
<reference evidence="2" key="1">
    <citation type="submission" date="2014-09" db="EMBL/GenBank/DDBJ databases">
        <authorList>
            <person name="Mudge J."/>
            <person name="Ramaraj T."/>
            <person name="Lindquist I.E."/>
            <person name="Bharti A.K."/>
            <person name="Sundararajan A."/>
            <person name="Cameron C.T."/>
            <person name="Woodward J.E."/>
            <person name="May G.D."/>
            <person name="Brubaker C."/>
            <person name="Broadhvest J."/>
            <person name="Wilkins T.A."/>
        </authorList>
    </citation>
    <scope>NUCLEOTIDE SEQUENCE</scope>
    <source>
        <strain evidence="2">cv. AKA8401</strain>
    </source>
</reference>